<feature type="region of interest" description="Disordered" evidence="1">
    <location>
        <begin position="389"/>
        <end position="498"/>
    </location>
</feature>
<dbReference type="Proteomes" id="UP000799444">
    <property type="component" value="Unassembled WGS sequence"/>
</dbReference>
<protein>
    <submittedName>
        <fullName evidence="2">Uncharacterized protein</fullName>
    </submittedName>
</protein>
<sequence length="498" mass="55800">MFLRLLQYVAPRAAAKVPWLTPTYNASNTGRQAARNSTFAGPINGLPASICDYATALSSACKSTLLIHKPFPRRWVFRKQALINAGIDEILDSTCRTRWDWRHASSTIDVDWVLQVTQGLRREVNRRAPSPDIDEVLATSKQLRGNWYQTNTDLVEAFEKFVELWQRATWLLTFADHAMVVIAAGMVHIRALEEQGIKLPVAVTRMDSCTPGIGFTRCSSREPISTRVNIRLLERGREDLVITSLNIPPFPDNHVAELEWEHRNMEANPVFQEILVDIPLGNTFFAEEDFRTEMWGYYQRTGQFPRLKNAKTNKFWNDKAEKTFWKEKAGPLIAELEAGGQSHIDDLAPAWLVELEIARGEREDLFIPSSGAWSDDEDGDDSDWELASLSDQEEDCEQGEKITGEELAITEESCASDRKDDCGCGQENHGEQEGGATHGGYCSDSSHEGTSSSDQSDREQSPQSEPTSDGSSGLDHTLSERARLLRPRGKPSATIIMP</sequence>
<gene>
    <name evidence="2" type="ORF">EJ04DRAFT_552056</name>
</gene>
<evidence type="ECO:0000313" key="2">
    <source>
        <dbReference type="EMBL" id="KAF2735275.1"/>
    </source>
</evidence>
<name>A0A9P4QZE3_9PLEO</name>
<evidence type="ECO:0000313" key="3">
    <source>
        <dbReference type="Proteomes" id="UP000799444"/>
    </source>
</evidence>
<accession>A0A9P4QZE3</accession>
<reference evidence="2" key="1">
    <citation type="journal article" date="2020" name="Stud. Mycol.">
        <title>101 Dothideomycetes genomes: a test case for predicting lifestyles and emergence of pathogens.</title>
        <authorList>
            <person name="Haridas S."/>
            <person name="Albert R."/>
            <person name="Binder M."/>
            <person name="Bloem J."/>
            <person name="Labutti K."/>
            <person name="Salamov A."/>
            <person name="Andreopoulos B."/>
            <person name="Baker S."/>
            <person name="Barry K."/>
            <person name="Bills G."/>
            <person name="Bluhm B."/>
            <person name="Cannon C."/>
            <person name="Castanera R."/>
            <person name="Culley D."/>
            <person name="Daum C."/>
            <person name="Ezra D."/>
            <person name="Gonzalez J."/>
            <person name="Henrissat B."/>
            <person name="Kuo A."/>
            <person name="Liang C."/>
            <person name="Lipzen A."/>
            <person name="Lutzoni F."/>
            <person name="Magnuson J."/>
            <person name="Mondo S."/>
            <person name="Nolan M."/>
            <person name="Ohm R."/>
            <person name="Pangilinan J."/>
            <person name="Park H.-J."/>
            <person name="Ramirez L."/>
            <person name="Alfaro M."/>
            <person name="Sun H."/>
            <person name="Tritt A."/>
            <person name="Yoshinaga Y."/>
            <person name="Zwiers L.-H."/>
            <person name="Turgeon B."/>
            <person name="Goodwin S."/>
            <person name="Spatafora J."/>
            <person name="Crous P."/>
            <person name="Grigoriev I."/>
        </authorList>
    </citation>
    <scope>NUCLEOTIDE SEQUENCE</scope>
    <source>
        <strain evidence="2">CBS 125425</strain>
    </source>
</reference>
<evidence type="ECO:0000256" key="1">
    <source>
        <dbReference type="SAM" id="MobiDB-lite"/>
    </source>
</evidence>
<feature type="compositionally biased region" description="Polar residues" evidence="1">
    <location>
        <begin position="461"/>
        <end position="471"/>
    </location>
</feature>
<keyword evidence="3" id="KW-1185">Reference proteome</keyword>
<dbReference type="AlphaFoldDB" id="A0A9P4QZE3"/>
<feature type="compositionally biased region" description="Basic and acidic residues" evidence="1">
    <location>
        <begin position="415"/>
        <end position="432"/>
    </location>
</feature>
<dbReference type="EMBL" id="ML996137">
    <property type="protein sequence ID" value="KAF2735275.1"/>
    <property type="molecule type" value="Genomic_DNA"/>
</dbReference>
<comment type="caution">
    <text evidence="2">The sequence shown here is derived from an EMBL/GenBank/DDBJ whole genome shotgun (WGS) entry which is preliminary data.</text>
</comment>
<proteinExistence type="predicted"/>
<organism evidence="2 3">
    <name type="scientific">Polyplosphaeria fusca</name>
    <dbReference type="NCBI Taxonomy" id="682080"/>
    <lineage>
        <taxon>Eukaryota</taxon>
        <taxon>Fungi</taxon>
        <taxon>Dikarya</taxon>
        <taxon>Ascomycota</taxon>
        <taxon>Pezizomycotina</taxon>
        <taxon>Dothideomycetes</taxon>
        <taxon>Pleosporomycetidae</taxon>
        <taxon>Pleosporales</taxon>
        <taxon>Tetraplosphaeriaceae</taxon>
        <taxon>Polyplosphaeria</taxon>
    </lineage>
</organism>